<evidence type="ECO:0000313" key="5">
    <source>
        <dbReference type="EMBL" id="PIA51544.1"/>
    </source>
</evidence>
<evidence type="ECO:0000256" key="1">
    <source>
        <dbReference type="ARBA" id="ARBA00007240"/>
    </source>
</evidence>
<comment type="catalytic activity">
    <reaction evidence="4">
        <text>alpha-D-galactosyl-(1-&gt;3)-1D-myo-inositol + sucrose = raffinose + myo-inositol</text>
        <dbReference type="Rhea" id="RHEA:20161"/>
        <dbReference type="ChEBI" id="CHEBI:16634"/>
        <dbReference type="ChEBI" id="CHEBI:17268"/>
        <dbReference type="ChEBI" id="CHEBI:17505"/>
        <dbReference type="ChEBI" id="CHEBI:17992"/>
        <dbReference type="EC" id="2.4.1.82"/>
    </reaction>
</comment>
<dbReference type="InterPro" id="IPR008811">
    <property type="entry name" value="Glycosyl_hydrolases_36"/>
</dbReference>
<organism evidence="5 6">
    <name type="scientific">Aquilegia coerulea</name>
    <name type="common">Rocky mountain columbine</name>
    <dbReference type="NCBI Taxonomy" id="218851"/>
    <lineage>
        <taxon>Eukaryota</taxon>
        <taxon>Viridiplantae</taxon>
        <taxon>Streptophyta</taxon>
        <taxon>Embryophyta</taxon>
        <taxon>Tracheophyta</taxon>
        <taxon>Spermatophyta</taxon>
        <taxon>Magnoliopsida</taxon>
        <taxon>Ranunculales</taxon>
        <taxon>Ranunculaceae</taxon>
        <taxon>Thalictroideae</taxon>
        <taxon>Aquilegia</taxon>
    </lineage>
</organism>
<gene>
    <name evidence="5" type="ORF">AQUCO_01100416v1</name>
</gene>
<dbReference type="PANTHER" id="PTHR31268">
    <property type="match status" value="1"/>
</dbReference>
<dbReference type="InterPro" id="IPR017853">
    <property type="entry name" value="GH"/>
</dbReference>
<dbReference type="InParanoid" id="A0A2G5E715"/>
<keyword evidence="6" id="KW-1185">Reference proteome</keyword>
<feature type="non-terminal residue" evidence="5">
    <location>
        <position position="1"/>
    </location>
</feature>
<accession>A0A2G5E715</accession>
<evidence type="ECO:0000313" key="6">
    <source>
        <dbReference type="Proteomes" id="UP000230069"/>
    </source>
</evidence>
<dbReference type="STRING" id="218851.A0A2G5E715"/>
<keyword evidence="3" id="KW-0119">Carbohydrate metabolism</keyword>
<dbReference type="SUPFAM" id="SSF51445">
    <property type="entry name" value="(Trans)glycosidases"/>
    <property type="match status" value="1"/>
</dbReference>
<dbReference type="AlphaFoldDB" id="A0A2G5E715"/>
<evidence type="ECO:0000256" key="4">
    <source>
        <dbReference type="ARBA" id="ARBA00049426"/>
    </source>
</evidence>
<dbReference type="Proteomes" id="UP000230069">
    <property type="component" value="Unassembled WGS sequence"/>
</dbReference>
<reference evidence="5 6" key="1">
    <citation type="submission" date="2017-09" db="EMBL/GenBank/DDBJ databases">
        <title>WGS assembly of Aquilegia coerulea Goldsmith.</title>
        <authorList>
            <person name="Hodges S."/>
            <person name="Kramer E."/>
            <person name="Nordborg M."/>
            <person name="Tomkins J."/>
            <person name="Borevitz J."/>
            <person name="Derieg N."/>
            <person name="Yan J."/>
            <person name="Mihaltcheva S."/>
            <person name="Hayes R.D."/>
            <person name="Rokhsar D."/>
        </authorList>
    </citation>
    <scope>NUCLEOTIDE SEQUENCE [LARGE SCALE GENOMIC DNA]</scope>
    <source>
        <strain evidence="6">cv. Goldsmith</strain>
    </source>
</reference>
<dbReference type="GO" id="GO:0047274">
    <property type="term" value="F:galactinol-sucrose galactosyltransferase activity"/>
    <property type="evidence" value="ECO:0007669"/>
    <property type="project" value="UniProtKB-EC"/>
</dbReference>
<dbReference type="EC" id="2.4.1.82" evidence="2"/>
<comment type="similarity">
    <text evidence="1">Belongs to the glycosyl hydrolases 36 family.</text>
</comment>
<dbReference type="PANTHER" id="PTHR31268:SF10">
    <property type="entry name" value="GALACTINOL--SUCROSE GALACTOSYLTRANSFERASE"/>
    <property type="match status" value="1"/>
</dbReference>
<dbReference type="InterPro" id="IPR013785">
    <property type="entry name" value="Aldolase_TIM"/>
</dbReference>
<dbReference type="EMBL" id="KZ305028">
    <property type="protein sequence ID" value="PIA51544.1"/>
    <property type="molecule type" value="Genomic_DNA"/>
</dbReference>
<name>A0A2G5E715_AQUCA</name>
<dbReference type="Pfam" id="PF05691">
    <property type="entry name" value="Raffinose_syn"/>
    <property type="match status" value="1"/>
</dbReference>
<evidence type="ECO:0000256" key="3">
    <source>
        <dbReference type="ARBA" id="ARBA00023277"/>
    </source>
</evidence>
<dbReference type="Gene3D" id="3.20.20.70">
    <property type="entry name" value="Aldolase class I"/>
    <property type="match status" value="1"/>
</dbReference>
<dbReference type="OrthoDB" id="4664297at2759"/>
<evidence type="ECO:0000256" key="2">
    <source>
        <dbReference type="ARBA" id="ARBA00012708"/>
    </source>
</evidence>
<protein>
    <recommendedName>
        <fullName evidence="2">galactinol--sucrose galactosyltransferase</fullName>
        <ecNumber evidence="2">2.4.1.82</ecNumber>
    </recommendedName>
</protein>
<proteinExistence type="inferred from homology"/>
<sequence length="657" mass="74314">EYRFLCLFRFNIWWMIPRFGKSASDIRMETQMLLLEAREDHHDESIDSEKTFYILMLPLLDGEFRASLQGSSTNELQFCVESGDPNVQTSKALEAVFVKSGDSPFELLKESIKILEKHKGTFNHIDNKKIPANLDWFGWCTWDAFYTRVNPVGIKEGLESLSAGGFPARFLIIDDGWQQTTNEFKKDNEPFIEGTQFALRLVGIKENKKFRNIEFDGRHIDLREFIQGIKEKYGLKYVYMWHTLAGDWGGVFPSSDGLRKYNPKMAYPVTSAGNNANIRDVAMISLEQCGVGIIDPSKVFEFYNDLHGYLASKGVDGVKVDVQNVMETLGSSYGGQVALMRHYQCALEYSKKSAVARASEDFMPSEKTFQTLHIASVAFNSLLLGEIVIPDWDMFHSNHVTAEFHGAARALGRCGVYVSDRPGNHDFNILKRLVLPDESVLRARYSGRPTRVVYLMTQLLKIWNMNKLTGVIGVFNCQGAGSWPCRDRIHTEPMSGSTPSPIRGYVSPINVEFLDEVAGENWDADCAVYAFNSKSLYRIPKSGRVEVGLGIFQCEIYTITPIREYNQDIYFAPIGLIDMYNSGGAIESLQSNIDSSKCTIKIKVRGQGRFGAYSSTKPRYCIAHMQEGFEYENGLLTLNIPTYTQGENIVRDIEIVY</sequence>